<dbReference type="Pfam" id="PF21365">
    <property type="entry name" value="Glyco_hydro_31_3rd"/>
    <property type="match status" value="1"/>
</dbReference>
<protein>
    <submittedName>
        <fullName evidence="7">Glycosyl hydrolase family 31</fullName>
    </submittedName>
</protein>
<dbReference type="InterPro" id="IPR051816">
    <property type="entry name" value="Glycosyl_Hydrolase_31"/>
</dbReference>
<evidence type="ECO:0000259" key="3">
    <source>
        <dbReference type="Pfam" id="PF01055"/>
    </source>
</evidence>
<evidence type="ECO:0000259" key="6">
    <source>
        <dbReference type="Pfam" id="PF21365"/>
    </source>
</evidence>
<dbReference type="RefSeq" id="WP_106659258.1">
    <property type="nucleotide sequence ID" value="NZ_PJEO01000019.1"/>
</dbReference>
<proteinExistence type="inferred from homology"/>
<dbReference type="InterPro" id="IPR048395">
    <property type="entry name" value="Glyco_hydro_31_C"/>
</dbReference>
<comment type="similarity">
    <text evidence="1 2">Belongs to the glycosyl hydrolase 31 family.</text>
</comment>
<dbReference type="Proteomes" id="UP000233435">
    <property type="component" value="Unassembled WGS sequence"/>
</dbReference>
<evidence type="ECO:0000259" key="4">
    <source>
        <dbReference type="Pfam" id="PF13802"/>
    </source>
</evidence>
<evidence type="ECO:0000256" key="2">
    <source>
        <dbReference type="RuleBase" id="RU361185"/>
    </source>
</evidence>
<dbReference type="Gene3D" id="2.60.40.1760">
    <property type="entry name" value="glycosyl hydrolase (family 31)"/>
    <property type="match status" value="1"/>
</dbReference>
<evidence type="ECO:0000259" key="5">
    <source>
        <dbReference type="Pfam" id="PF17137"/>
    </source>
</evidence>
<feature type="domain" description="Glycoside hydrolase family 31 TIM barrel" evidence="3">
    <location>
        <begin position="353"/>
        <end position="665"/>
    </location>
</feature>
<dbReference type="InterPro" id="IPR017853">
    <property type="entry name" value="GH"/>
</dbReference>
<feature type="domain" description="Glycoside hydrolase family 31 N-terminal" evidence="4">
    <location>
        <begin position="40"/>
        <end position="199"/>
    </location>
</feature>
<organism evidence="7 8">
    <name type="scientific">Confluentibacter flavum</name>
    <dbReference type="NCBI Taxonomy" id="1909700"/>
    <lineage>
        <taxon>Bacteria</taxon>
        <taxon>Pseudomonadati</taxon>
        <taxon>Bacteroidota</taxon>
        <taxon>Flavobacteriia</taxon>
        <taxon>Flavobacteriales</taxon>
        <taxon>Flavobacteriaceae</taxon>
        <taxon>Confluentibacter</taxon>
    </lineage>
</organism>
<dbReference type="GO" id="GO:0005975">
    <property type="term" value="P:carbohydrate metabolic process"/>
    <property type="evidence" value="ECO:0007669"/>
    <property type="project" value="InterPro"/>
</dbReference>
<dbReference type="EMBL" id="PJEO01000019">
    <property type="protein sequence ID" value="PKQ45590.1"/>
    <property type="molecule type" value="Genomic_DNA"/>
</dbReference>
<evidence type="ECO:0000256" key="1">
    <source>
        <dbReference type="ARBA" id="ARBA00007806"/>
    </source>
</evidence>
<dbReference type="GO" id="GO:0030246">
    <property type="term" value="F:carbohydrate binding"/>
    <property type="evidence" value="ECO:0007669"/>
    <property type="project" value="InterPro"/>
</dbReference>
<dbReference type="Gene3D" id="3.20.20.80">
    <property type="entry name" value="Glycosidases"/>
    <property type="match status" value="1"/>
</dbReference>
<dbReference type="CDD" id="cd06591">
    <property type="entry name" value="GH31_xylosidase_XylS"/>
    <property type="match status" value="1"/>
</dbReference>
<dbReference type="PANTHER" id="PTHR43863:SF2">
    <property type="entry name" value="MALTASE-GLUCOAMYLASE"/>
    <property type="match status" value="1"/>
</dbReference>
<dbReference type="InterPro" id="IPR033403">
    <property type="entry name" value="DUF5110"/>
</dbReference>
<keyword evidence="2" id="KW-0326">Glycosidase</keyword>
<dbReference type="InterPro" id="IPR013780">
    <property type="entry name" value="Glyco_hydro_b"/>
</dbReference>
<dbReference type="PANTHER" id="PTHR43863">
    <property type="entry name" value="HYDROLASE, PUTATIVE (AFU_ORTHOLOGUE AFUA_1G03140)-RELATED"/>
    <property type="match status" value="1"/>
</dbReference>
<dbReference type="Pfam" id="PF13802">
    <property type="entry name" value="Gal_mutarotas_2"/>
    <property type="match status" value="1"/>
</dbReference>
<keyword evidence="8" id="KW-1185">Reference proteome</keyword>
<dbReference type="Pfam" id="PF17137">
    <property type="entry name" value="DUF5110"/>
    <property type="match status" value="1"/>
</dbReference>
<dbReference type="AlphaFoldDB" id="A0A2N3HKT6"/>
<dbReference type="CDD" id="cd14752">
    <property type="entry name" value="GH31_N"/>
    <property type="match status" value="1"/>
</dbReference>
<dbReference type="OrthoDB" id="176168at2"/>
<feature type="domain" description="DUF5110" evidence="5">
    <location>
        <begin position="778"/>
        <end position="844"/>
    </location>
</feature>
<dbReference type="SUPFAM" id="SSF51445">
    <property type="entry name" value="(Trans)glycosidases"/>
    <property type="match status" value="1"/>
</dbReference>
<feature type="domain" description="Glycosyl hydrolase family 31 C-terminal" evidence="6">
    <location>
        <begin position="675"/>
        <end position="760"/>
    </location>
</feature>
<dbReference type="SUPFAM" id="SSF74650">
    <property type="entry name" value="Galactose mutarotase-like"/>
    <property type="match status" value="1"/>
</dbReference>
<dbReference type="SUPFAM" id="SSF51011">
    <property type="entry name" value="Glycosyl hydrolase domain"/>
    <property type="match status" value="1"/>
</dbReference>
<dbReference type="Pfam" id="PF01055">
    <property type="entry name" value="Glyco_hydro_31_2nd"/>
    <property type="match status" value="1"/>
</dbReference>
<accession>A0A2N3HKT6</accession>
<sequence length="871" mass="99753">MKLKKIFIFLLLPAFCIGQSVKNHTKQPDKVIVSLDGGEMHITPLSDGAVRIQFGKDFKNINHEELVFTSSLEVPKFNVSETDSELEVSTSKMKVAIDKKTGALTYKDTAGKVLLTEKPGSRVFTPSTVQGQPTYIVEQAFESPKDEYLYGTGQFQDGFLNIRTLPRRLTQVNTQISIPFIMSSKGYGLLWHNYGLTDFNPADQVIELKPAGTDGEAISVDVTTTEGTRRERRQEGLFTGTFTVKESGKYALLLDVGQKMARRWQVAIDGKDIIDFRNPWLPPTTSEFIELEAGEHKILVTGERNDKPVVYYRKVEDETVFRSPVANVLDYVVFSGNADAVISNYRNLTGQAPLMPIWSLGYIHCRERFNTQDELLENAREFRKRKLPIDMIVQDWQYWGKYGWNAMKFDESNYPDPAKMVQELHDMDMRLMVSVWSKIDPVSELGKEFTEKGFYIPETQWVDFFDQKAADFYWQNFSNKLLKLGIDGWWQDATEPENDDLQGRMVNNGTMPGEVVRNVYPMYVTKTIYDGVRKDAPDERVFILTRSGFSGQQRYSTAVWSGDVGHDWETLKRQITGGLNMSITGMPWWTFDAGGFFRPGGGQYESAEYQERFLRWFQFATFAPLQRVHGYQTNTEFWRYGEKMEKEALNYLNLRYRLLPYIYSQAADITFNNGTIMRPLVMDFANDEMALKQNYEYMFGPSFLVAPVTDEGVTELDVYLPKDTKWFDFWTGKQFDGGQTVKADAAISKIPLFVKAGSIVPMGDFMQSTEDKPSGVTEIRVYEGADGQFTLYEDEGTNYNYETGAFSNIIFNWDNKKQTLNIDKREGSFEGMLKNRTFNIVFVKENSEIGIDKAIPTKTVTYNGKKVVIKK</sequence>
<dbReference type="InterPro" id="IPR000322">
    <property type="entry name" value="Glyco_hydro_31_TIM"/>
</dbReference>
<keyword evidence="2 7" id="KW-0378">Hydrolase</keyword>
<name>A0A2N3HKT6_9FLAO</name>
<gene>
    <name evidence="7" type="ORF">CSW08_07305</name>
</gene>
<comment type="caution">
    <text evidence="7">The sequence shown here is derived from an EMBL/GenBank/DDBJ whole genome shotgun (WGS) entry which is preliminary data.</text>
</comment>
<dbReference type="InterPro" id="IPR025887">
    <property type="entry name" value="Glyco_hydro_31_N_dom"/>
</dbReference>
<evidence type="ECO:0000313" key="8">
    <source>
        <dbReference type="Proteomes" id="UP000233435"/>
    </source>
</evidence>
<dbReference type="InterPro" id="IPR011013">
    <property type="entry name" value="Gal_mutarotase_sf_dom"/>
</dbReference>
<reference evidence="7 8" key="1">
    <citation type="submission" date="2017-12" db="EMBL/GenBank/DDBJ databases">
        <title>Confluentibacter flavum sp. nov., isolated from the saline lake.</title>
        <authorList>
            <person name="Yu L."/>
        </authorList>
    </citation>
    <scope>NUCLEOTIDE SEQUENCE [LARGE SCALE GENOMIC DNA]</scope>
    <source>
        <strain evidence="7 8">3B</strain>
    </source>
</reference>
<evidence type="ECO:0000313" key="7">
    <source>
        <dbReference type="EMBL" id="PKQ45590.1"/>
    </source>
</evidence>
<dbReference type="GO" id="GO:0004553">
    <property type="term" value="F:hydrolase activity, hydrolyzing O-glycosyl compounds"/>
    <property type="evidence" value="ECO:0007669"/>
    <property type="project" value="InterPro"/>
</dbReference>
<dbReference type="Gene3D" id="2.60.40.1180">
    <property type="entry name" value="Golgi alpha-mannosidase II"/>
    <property type="match status" value="2"/>
</dbReference>